<feature type="signal peptide" evidence="4">
    <location>
        <begin position="1"/>
        <end position="34"/>
    </location>
</feature>
<dbReference type="Proteomes" id="UP001515641">
    <property type="component" value="Unassembled WGS sequence"/>
</dbReference>
<name>A0ABX0LHG3_9NEIS</name>
<dbReference type="EMBL" id="JAAOMA010000076">
    <property type="protein sequence ID" value="NHR08638.1"/>
    <property type="molecule type" value="Genomic_DNA"/>
</dbReference>
<keyword evidence="3 4" id="KW-0732">Signal</keyword>
<dbReference type="InterPro" id="IPR004302">
    <property type="entry name" value="Cellulose/chitin-bd_N"/>
</dbReference>
<feature type="chain" id="PRO_5046993411" description="Chitin-binding protein" evidence="4">
    <location>
        <begin position="35"/>
        <end position="496"/>
    </location>
</feature>
<dbReference type="InterPro" id="IPR036573">
    <property type="entry name" value="CBM_sf_5/12"/>
</dbReference>
<keyword evidence="2" id="KW-0147">Chitin-binding</keyword>
<dbReference type="CDD" id="cd12215">
    <property type="entry name" value="ChiC_BD"/>
    <property type="match status" value="1"/>
</dbReference>
<dbReference type="Gene3D" id="2.70.50.50">
    <property type="entry name" value="chitin-binding protein cbp21"/>
    <property type="match status" value="1"/>
</dbReference>
<evidence type="ECO:0008006" key="9">
    <source>
        <dbReference type="Google" id="ProtNLM"/>
    </source>
</evidence>
<gene>
    <name evidence="7" type="ORF">HA052_25950</name>
</gene>
<dbReference type="Pfam" id="PF18416">
    <property type="entry name" value="GbpA_2"/>
    <property type="match status" value="1"/>
</dbReference>
<evidence type="ECO:0000256" key="1">
    <source>
        <dbReference type="ARBA" id="ARBA00022525"/>
    </source>
</evidence>
<comment type="caution">
    <text evidence="7">The sequence shown here is derived from an EMBL/GenBank/DDBJ whole genome shotgun (WGS) entry which is preliminary data.</text>
</comment>
<evidence type="ECO:0000256" key="4">
    <source>
        <dbReference type="SAM" id="SignalP"/>
    </source>
</evidence>
<proteinExistence type="predicted"/>
<protein>
    <recommendedName>
        <fullName evidence="9">Chitin-binding protein</fullName>
    </recommendedName>
</protein>
<dbReference type="InterPro" id="IPR051024">
    <property type="entry name" value="GlcNAc_Chitin_IntDeg"/>
</dbReference>
<feature type="domain" description="N-acetylglucosamine binding protein A" evidence="6">
    <location>
        <begin position="234"/>
        <end position="328"/>
    </location>
</feature>
<dbReference type="PANTHER" id="PTHR34823">
    <property type="entry name" value="GLCNAC-BINDING PROTEIN A"/>
    <property type="match status" value="1"/>
</dbReference>
<accession>A0ABX0LHG3</accession>
<evidence type="ECO:0000313" key="8">
    <source>
        <dbReference type="Proteomes" id="UP001515641"/>
    </source>
</evidence>
<evidence type="ECO:0000313" key="7">
    <source>
        <dbReference type="EMBL" id="NHR08638.1"/>
    </source>
</evidence>
<dbReference type="InterPro" id="IPR013783">
    <property type="entry name" value="Ig-like_fold"/>
</dbReference>
<dbReference type="SUPFAM" id="SSF81296">
    <property type="entry name" value="E set domains"/>
    <property type="match status" value="1"/>
</dbReference>
<evidence type="ECO:0000256" key="2">
    <source>
        <dbReference type="ARBA" id="ARBA00022669"/>
    </source>
</evidence>
<evidence type="ECO:0000256" key="3">
    <source>
        <dbReference type="ARBA" id="ARBA00022729"/>
    </source>
</evidence>
<keyword evidence="1" id="KW-0964">Secreted</keyword>
<dbReference type="InterPro" id="IPR041029">
    <property type="entry name" value="GbpA_2"/>
</dbReference>
<dbReference type="Pfam" id="PF03067">
    <property type="entry name" value="LPMO_10"/>
    <property type="match status" value="1"/>
</dbReference>
<evidence type="ECO:0000259" key="5">
    <source>
        <dbReference type="Pfam" id="PF03067"/>
    </source>
</evidence>
<reference evidence="7 8" key="1">
    <citation type="submission" date="2020-03" db="EMBL/GenBank/DDBJ databases">
        <title>Draft genome sequence of environmentally isolated cultures.</title>
        <authorList>
            <person name="Wilson H.S."/>
            <person name="De Leon M.E."/>
        </authorList>
    </citation>
    <scope>NUCLEOTIDE SEQUENCE [LARGE SCALE GENOMIC DNA]</scope>
    <source>
        <strain evidence="7 8">HSC-31F16</strain>
    </source>
</reference>
<sequence length="496" mass="52766">MSASRNAGKLALPALALSQIAVSLMILSPSTASAHGSMEEPISRIYYCRSSDNPESPRTPGCQEVKRHNGSPQAIYDWTSVLNGNAGGNHQKAAPDGKLCAGGNAKTFGGLDAVNDPYGKPIPWPATTIQPGPDGKYTMTYHQTAKHATAYFKSYITKDSYDFSRALRWDDLQLIGDSGPAAAETKTKLDVKIPAGMQGKRVIYNVWQRSDSAEAFYSCSDVNIVANNVDFKPLGPLVATPHDAKPNSTVTLRIFDKARGADIEKHTITVAAAQTSPDAWSYALAVETNAKSRVVNVGQLQKGKVVPVKDASANTVFGLGAEYSFALEHKDGGTNPPDEIAPGKVTVTGPASADSGANVSLSAQAAAGTHLKYQWTVSPSIAGLPLNAATLNFKAPMLKQDTDYSFKVKVSNALGSKSGKHSLTVKAKDDGATPPPVEGSWDAKKVYNKNCTKVSHKGKEWMNGWWIQGLEPGSDGTWGAWRTVGSSNMHSECKGK</sequence>
<evidence type="ECO:0000259" key="6">
    <source>
        <dbReference type="Pfam" id="PF18416"/>
    </source>
</evidence>
<dbReference type="PANTHER" id="PTHR34823:SF1">
    <property type="entry name" value="CHITIN-BINDING TYPE-4 DOMAIN-CONTAINING PROTEIN"/>
    <property type="match status" value="1"/>
</dbReference>
<dbReference type="CDD" id="cd21177">
    <property type="entry name" value="LPMO_AA10"/>
    <property type="match status" value="1"/>
</dbReference>
<dbReference type="Gene3D" id="2.10.10.20">
    <property type="entry name" value="Carbohydrate-binding module superfamily 5/12"/>
    <property type="match status" value="1"/>
</dbReference>
<organism evidence="7 8">
    <name type="scientific">Chromobacterium fluminis</name>
    <dbReference type="NCBI Taxonomy" id="3044269"/>
    <lineage>
        <taxon>Bacteria</taxon>
        <taxon>Pseudomonadati</taxon>
        <taxon>Pseudomonadota</taxon>
        <taxon>Betaproteobacteria</taxon>
        <taxon>Neisseriales</taxon>
        <taxon>Chromobacteriaceae</taxon>
        <taxon>Chromobacterium</taxon>
    </lineage>
</organism>
<dbReference type="SUPFAM" id="SSF51055">
    <property type="entry name" value="Carbohydrate binding domain"/>
    <property type="match status" value="1"/>
</dbReference>
<dbReference type="InterPro" id="IPR014756">
    <property type="entry name" value="Ig_E-set"/>
</dbReference>
<dbReference type="Gene3D" id="3.30.70.2150">
    <property type="match status" value="1"/>
</dbReference>
<dbReference type="Gene3D" id="2.60.40.10">
    <property type="entry name" value="Immunoglobulins"/>
    <property type="match status" value="1"/>
</dbReference>
<feature type="domain" description="Chitin-binding type-4" evidence="5">
    <location>
        <begin position="35"/>
        <end position="222"/>
    </location>
</feature>
<dbReference type="RefSeq" id="WP_166454256.1">
    <property type="nucleotide sequence ID" value="NZ_JAAOMA010000076.1"/>
</dbReference>
<keyword evidence="8" id="KW-1185">Reference proteome</keyword>